<feature type="binding site" evidence="13">
    <location>
        <position position="15"/>
    </location>
    <ligand>
        <name>Mg(2+)</name>
        <dbReference type="ChEBI" id="CHEBI:18420"/>
        <label>1</label>
    </ligand>
</feature>
<keyword evidence="3 13" id="KW-0540">Nuclease</keyword>
<evidence type="ECO:0000256" key="9">
    <source>
        <dbReference type="ARBA" id="ARBA00023118"/>
    </source>
</evidence>
<evidence type="ECO:0000256" key="6">
    <source>
        <dbReference type="ARBA" id="ARBA00022801"/>
    </source>
</evidence>
<keyword evidence="5 13" id="KW-0255">Endonuclease</keyword>
<evidence type="ECO:0000256" key="13">
    <source>
        <dbReference type="HAMAP-Rule" id="MF_01480"/>
    </source>
</evidence>
<feature type="coiled-coil region" evidence="14">
    <location>
        <begin position="135"/>
        <end position="162"/>
    </location>
</feature>
<dbReference type="InterPro" id="IPR033114">
    <property type="entry name" value="HNH_CAS9"/>
</dbReference>
<dbReference type="InterPro" id="IPR049473">
    <property type="entry name" value="Cas9_PI_C"/>
</dbReference>
<reference evidence="16 17" key="1">
    <citation type="journal article" date="2016" name="Front. Microbiol.">
        <title>Comprehensive Phylogenetic Analysis of Bovine Non-aureus Staphylococci Species Based on Whole-Genome Sequencing.</title>
        <authorList>
            <person name="Naushad S."/>
            <person name="Barkema H.W."/>
            <person name="Luby C."/>
            <person name="Condas L.A."/>
            <person name="Nobrega D.B."/>
            <person name="Carson D.A."/>
            <person name="De Buck J."/>
        </authorList>
    </citation>
    <scope>NUCLEOTIDE SEQUENCE [LARGE SCALE GENOMIC DNA]</scope>
    <source>
        <strain evidence="16 17">SNUC 993</strain>
    </source>
</reference>
<dbReference type="Pfam" id="PF13395">
    <property type="entry name" value="HNH_4"/>
    <property type="match status" value="1"/>
</dbReference>
<keyword evidence="17" id="KW-1185">Reference proteome</keyword>
<feature type="coiled-coil region" evidence="14">
    <location>
        <begin position="499"/>
        <end position="526"/>
    </location>
</feature>
<dbReference type="InterPro" id="IPR028629">
    <property type="entry name" value="Cas9"/>
</dbReference>
<dbReference type="EC" id="3.1.-.-" evidence="13"/>
<comment type="domain">
    <text evidence="13">Has 2 endonuclease domains. The discontinuous RuvC-like domain cleaves the target DNA noncomplementary to crRNA while the HNH nuclease domain cleaves the target DNA complementary to crRNA.</text>
</comment>
<dbReference type="InterPro" id="IPR040656">
    <property type="entry name" value="Cas9_WED_dom"/>
</dbReference>
<keyword evidence="11" id="KW-0464">Manganese</keyword>
<dbReference type="GO" id="GO:0004519">
    <property type="term" value="F:endonuclease activity"/>
    <property type="evidence" value="ECO:0007669"/>
    <property type="project" value="UniProtKB-KW"/>
</dbReference>
<evidence type="ECO:0000256" key="10">
    <source>
        <dbReference type="ARBA" id="ARBA00023125"/>
    </source>
</evidence>
<keyword evidence="6 13" id="KW-0378">Hydrolase</keyword>
<evidence type="ECO:0000259" key="15">
    <source>
        <dbReference type="PROSITE" id="PS51749"/>
    </source>
</evidence>
<keyword evidence="14" id="KW-0175">Coiled coil</keyword>
<evidence type="ECO:0000256" key="11">
    <source>
        <dbReference type="ARBA" id="ARBA00023211"/>
    </source>
</evidence>
<comment type="subunit">
    <text evidence="12 13">Monomer. Binds crRNA and tracrRNA.</text>
</comment>
<dbReference type="PROSITE" id="PS51749">
    <property type="entry name" value="HNH_CAS9"/>
    <property type="match status" value="1"/>
</dbReference>
<comment type="caution">
    <text evidence="16">The sequence shown here is derived from an EMBL/GenBank/DDBJ whole genome shotgun (WGS) entry which is preliminary data.</text>
</comment>
<dbReference type="RefSeq" id="WP_107392933.1">
    <property type="nucleotide sequence ID" value="NZ_JAHCOE010000008.1"/>
</dbReference>
<dbReference type="Pfam" id="PF18061">
    <property type="entry name" value="CRISPR_Cas9_WED"/>
    <property type="match status" value="1"/>
</dbReference>
<feature type="domain" description="HNH Cas9-type" evidence="15">
    <location>
        <begin position="488"/>
        <end position="654"/>
    </location>
</feature>
<evidence type="ECO:0000256" key="1">
    <source>
        <dbReference type="ARBA" id="ARBA00001946"/>
    </source>
</evidence>
<dbReference type="InterPro" id="IPR055228">
    <property type="entry name" value="Cas9_RuvC"/>
</dbReference>
<evidence type="ECO:0000256" key="4">
    <source>
        <dbReference type="ARBA" id="ARBA00022723"/>
    </source>
</evidence>
<keyword evidence="10 13" id="KW-0238">DNA-binding</keyword>
<dbReference type="Gene3D" id="3.30.420.10">
    <property type="entry name" value="Ribonuclease H-like superfamily/Ribonuclease H"/>
    <property type="match status" value="3"/>
</dbReference>
<keyword evidence="7 13" id="KW-0460">Magnesium</keyword>
<proteinExistence type="inferred from homology"/>
<feature type="binding site" evidence="13">
    <location>
        <position position="485"/>
    </location>
    <ligand>
        <name>Mg(2+)</name>
        <dbReference type="ChEBI" id="CHEBI:18420"/>
        <label>1</label>
    </ligand>
</feature>
<feature type="binding site" evidence="13">
    <location>
        <position position="489"/>
    </location>
    <ligand>
        <name>Mg(2+)</name>
        <dbReference type="ChEBI" id="CHEBI:18420"/>
        <label>1</label>
    </ligand>
</feature>
<feature type="binding site" evidence="13">
    <location>
        <position position="489"/>
    </location>
    <ligand>
        <name>Mg(2+)</name>
        <dbReference type="ChEBI" id="CHEBI:18420"/>
        <label>2</label>
    </ligand>
</feature>
<comment type="similarity">
    <text evidence="13">Belongs to the CRISPR-associated Cas9 family.</text>
</comment>
<name>A0ABX5IEJ8_9STAP</name>
<dbReference type="Pfam" id="PF22702">
    <property type="entry name" value="Cas9_RuvC"/>
    <property type="match status" value="1"/>
</dbReference>
<dbReference type="HAMAP" id="MF_01480">
    <property type="entry name" value="Cas9"/>
    <property type="match status" value="1"/>
</dbReference>
<dbReference type="EMBL" id="PZDI01000038">
    <property type="protein sequence ID" value="PTH16836.1"/>
    <property type="molecule type" value="Genomic_DNA"/>
</dbReference>
<protein>
    <recommendedName>
        <fullName evidence="13">CRISPR-associated endonuclease Cas9</fullName>
        <ecNumber evidence="13">3.1.-.-</ecNumber>
    </recommendedName>
</protein>
<feature type="binding site" evidence="13">
    <location>
        <position position="709"/>
    </location>
    <ligand>
        <name>Mg(2+)</name>
        <dbReference type="ChEBI" id="CHEBI:18420"/>
        <label>2</label>
    </ligand>
</feature>
<dbReference type="InterPro" id="IPR003615">
    <property type="entry name" value="HNH_nuc"/>
</dbReference>
<dbReference type="Pfam" id="PF18070">
    <property type="entry name" value="Cas9_PI2"/>
    <property type="match status" value="1"/>
</dbReference>
<evidence type="ECO:0000313" key="17">
    <source>
        <dbReference type="Proteomes" id="UP000242694"/>
    </source>
</evidence>
<keyword evidence="9 13" id="KW-0051">Antiviral defense</keyword>
<evidence type="ECO:0000256" key="3">
    <source>
        <dbReference type="ARBA" id="ARBA00022722"/>
    </source>
</evidence>
<sequence>MQENQQKQNYILGLDIGITSVGYGLIDSKTREVIDAGVRLFPEADSENNSNRRSKRGARRLKRRRIHRLNRVKDLLADYQMIDLNNVPKSTDPYTIRVKGLREPLTKEEFAIALLHIAKRRGLHNISVSMGDEEQDNELSTKQQLQKNAQQLQDKYVCELQLERLTNINKVRGEKNRFKTEDFVKEVKQLCETQRQYHNIDDQFIQQYIDLVSTRREYFEGPGNGSPYGWDGDLLKWYEKLMGRCTYFPEELRSVKYAYSADLFNALNDLNNLVVTRDDNPKLEYYEKYHIIENVFKQKKNPTLKQIAKEIGVQDYDIRGYRITKSGKPQFTSFKLYHDLKNIFEQAKYLEDVEMLDEIAKILTIYQDEISIKKALDQLPELLTESEKSQIAQLTGYTGTHRLSLKCIHIVIDELWESPENQMEIFTRLNLKPKKVEMSEIDSIPTTLVDEFILSPVVKRAFIQSIKVINAVINRFGLPEDIIIELAREKNSKDRRKFINKLQKQNEATRKKIEQLLAKYGNTNAKYMIEKIKLHDMQEGKCLYSLEAIPLEDLLSNPTHYEVDHIIPRSVSFDNSLNNKVLVKQSENSKKGNRTPYQYLSSNESKISYNQFKQHILNLSKAKDRISKKKRDMLLEERDINKFEVQKEFINRNLVDTRYATRELSNLLKTYFSTHDYAVKVKTINGGFTNHLRKVWDFKKHRNHGYKHHAEDALVIANADFLFKTHKALRRTDKILEQPGLEVNDTTVKVDTEEKYQELFETPKQVKNIKQFRDFKYSHRVDKKPNRQLINDTLYSTREIDGETYVVQTLKDLYAKDNEKVKKLFTERPQKILMYQHDPKTFEKLMTILNQYAEAKNPLAAYYEDKGEYVTKYAKKGNGPAIHKIKYIDKKLGSYLDVSNKYPETQNKLVKLSLKSFRFDIYKCEQGYKMVSIGYLDVLKKDNYYYIPKDKYEAEKQKKKIKESDLFVGSFYYNDLIMYEDELFRVIGVNSDINNLVELNMVDITYKDFCEVNNVTGEKRIKKTIGKRVVLIEKYTTDILGNLYKTPLPKKPQLIFKRGEL</sequence>
<keyword evidence="4 13" id="KW-0479">Metal-binding</keyword>
<accession>A0ABX5IEJ8</accession>
<evidence type="ECO:0000256" key="2">
    <source>
        <dbReference type="ARBA" id="ARBA00005244"/>
    </source>
</evidence>
<evidence type="ECO:0000256" key="7">
    <source>
        <dbReference type="ARBA" id="ARBA00022842"/>
    </source>
</evidence>
<comment type="similarity">
    <text evidence="2">Belongs to the CRISPR-associated protein Cas9 family. Subtype II-A subfamily.</text>
</comment>
<comment type="function">
    <text evidence="13">CRISPR (clustered regularly interspaced short palindromic repeat) is an adaptive immune system that provides protection against mobile genetic elements (viruses, transposable elements and conjugative plasmids). CRISPR clusters contain spacers, sequences complementary to antecedent mobile elements, and target invading nucleic acids. CRISPR clusters are transcribed and processed into CRISPR RNA (crRNA). In type II CRISPR systems correct processing of pre-crRNA requires a trans-encoded small RNA (tracrRNA), endogenous ribonuclease 3 (rnc) and this protein. The tracrRNA serves as a guide for ribonuclease 3-aided processing of pre-crRNA. Subsequently Cas9/crRNA/tracrRNA endonucleolytically cleaves linear or circular dsDNA target complementary to the spacer; Cas9 is inactive in the absence of the 2 guide RNAs (gRNA). Cas9 recognizes the protospacer adjacent motif (PAM) in the CRISPR repeat sequences to help distinguish self versus nonself, as targets within the bacterial CRISPR locus do not have PAMs. PAM recognition is also required for catalytic activity.</text>
</comment>
<organism evidence="16 17">
    <name type="scientific">Staphylococcus auricularis</name>
    <dbReference type="NCBI Taxonomy" id="29379"/>
    <lineage>
        <taxon>Bacteria</taxon>
        <taxon>Bacillati</taxon>
        <taxon>Bacillota</taxon>
        <taxon>Bacilli</taxon>
        <taxon>Bacillales</taxon>
        <taxon>Staphylococcaceae</taxon>
        <taxon>Staphylococcus</taxon>
    </lineage>
</organism>
<comment type="cofactor">
    <cofactor evidence="1 13">
        <name>Mg(2+)</name>
        <dbReference type="ChEBI" id="CHEBI:18420"/>
    </cofactor>
</comment>
<feature type="active site" description="For RuvC-like nuclease domain" evidence="13">
    <location>
        <position position="15"/>
    </location>
</feature>
<feature type="binding site" evidence="13">
    <location>
        <position position="15"/>
    </location>
    <ligand>
        <name>Mg(2+)</name>
        <dbReference type="ChEBI" id="CHEBI:18420"/>
        <label>2</label>
    </ligand>
</feature>
<dbReference type="NCBIfam" id="TIGR01865">
    <property type="entry name" value="cas_Csn1"/>
    <property type="match status" value="1"/>
</dbReference>
<dbReference type="Pfam" id="PF21574">
    <property type="entry name" value="Cas9_PI_C"/>
    <property type="match status" value="1"/>
</dbReference>
<dbReference type="Proteomes" id="UP000242694">
    <property type="component" value="Unassembled WGS sequence"/>
</dbReference>
<keyword evidence="8 13" id="KW-0694">RNA-binding</keyword>
<dbReference type="InterPro" id="IPR036397">
    <property type="entry name" value="RNaseH_sf"/>
</dbReference>
<evidence type="ECO:0000313" key="16">
    <source>
        <dbReference type="EMBL" id="PTH16836.1"/>
    </source>
</evidence>
<evidence type="ECO:0000256" key="5">
    <source>
        <dbReference type="ARBA" id="ARBA00022759"/>
    </source>
</evidence>
<gene>
    <name evidence="13 16" type="primary">cas9</name>
    <name evidence="16" type="ORF">BU607_08020</name>
</gene>
<evidence type="ECO:0000256" key="8">
    <source>
        <dbReference type="ARBA" id="ARBA00022884"/>
    </source>
</evidence>
<evidence type="ECO:0000256" key="14">
    <source>
        <dbReference type="SAM" id="Coils"/>
    </source>
</evidence>
<feature type="active site" description="Proton acceptor for HNH nuclease domain" evidence="13">
    <location>
        <position position="565"/>
    </location>
</feature>
<evidence type="ECO:0000256" key="12">
    <source>
        <dbReference type="ARBA" id="ARBA00046380"/>
    </source>
</evidence>
<dbReference type="InterPro" id="IPR040555">
    <property type="entry name" value="Cas9_PI2"/>
</dbReference>